<reference evidence="2" key="1">
    <citation type="submission" date="2022-11" db="UniProtKB">
        <authorList>
            <consortium name="WormBaseParasite"/>
        </authorList>
    </citation>
    <scope>IDENTIFICATION</scope>
</reference>
<sequence length="434" mass="50462">MDIVRGNKIEPYEIITKSKRRGIDKDFIKIIEEYRFGKEQAYKKPLLNLLPDAIFRKYTGDYDLEELPQECDILDSTIFSKGYITELGDSGLFDWDPKEIPSTSAGPTKREIMKHLLEKIKLQTIMTEPQAEKMFMECFTEERFKQEKSFDYVNNIPVSVFDLVEKRHDGFPKSFNVNRLETPLREIYQHQDGKGGYTSSWVYCNQLGSRCVIHTEDFDSMSVHYLFPNGQPQVWVAFDMEQGEIVNEIIQNIVKELNDPSLPTCSTPLLHKRFMLTLHYLNRYNITWYYTIQMPGSFIVVNPGIFHQVYKLGDSISEAANFYGTRMIQVARNRFVCQCEERIKFHKKDKNGKNNWDPVRDLMQKGEDDHKNLKFGPSVNVNIEFSAPEINFETVNVTTLNVCKTIVIPKTCYPSTSNSSTQSKLMFIITKTTK</sequence>
<proteinExistence type="predicted"/>
<organism evidence="1 2">
    <name type="scientific">Panagrolaimus sp. ES5</name>
    <dbReference type="NCBI Taxonomy" id="591445"/>
    <lineage>
        <taxon>Eukaryota</taxon>
        <taxon>Metazoa</taxon>
        <taxon>Ecdysozoa</taxon>
        <taxon>Nematoda</taxon>
        <taxon>Chromadorea</taxon>
        <taxon>Rhabditida</taxon>
        <taxon>Tylenchina</taxon>
        <taxon>Panagrolaimomorpha</taxon>
        <taxon>Panagrolaimoidea</taxon>
        <taxon>Panagrolaimidae</taxon>
        <taxon>Panagrolaimus</taxon>
    </lineage>
</organism>
<name>A0AC34GTV4_9BILA</name>
<accession>A0AC34GTV4</accession>
<dbReference type="Proteomes" id="UP000887579">
    <property type="component" value="Unplaced"/>
</dbReference>
<protein>
    <submittedName>
        <fullName evidence="2">JmjC domain-containing protein</fullName>
    </submittedName>
</protein>
<dbReference type="WBParaSite" id="ES5_v2.g8114.t1">
    <property type="protein sequence ID" value="ES5_v2.g8114.t1"/>
    <property type="gene ID" value="ES5_v2.g8114"/>
</dbReference>
<evidence type="ECO:0000313" key="1">
    <source>
        <dbReference type="Proteomes" id="UP000887579"/>
    </source>
</evidence>
<evidence type="ECO:0000313" key="2">
    <source>
        <dbReference type="WBParaSite" id="ES5_v2.g8114.t1"/>
    </source>
</evidence>